<dbReference type="Gene3D" id="1.10.10.1150">
    <property type="entry name" value="Coenzyme PQQ synthesis protein D (PqqD)"/>
    <property type="match status" value="1"/>
</dbReference>
<reference evidence="1 2" key="1">
    <citation type="submission" date="2019-05" db="EMBL/GenBank/DDBJ databases">
        <title>Nakamurella sp. N5BH11, whole genome shotgun sequence.</title>
        <authorList>
            <person name="Tuo L."/>
        </authorList>
    </citation>
    <scope>NUCLEOTIDE SEQUENCE [LARGE SCALE GENOMIC DNA]</scope>
    <source>
        <strain evidence="1 2">N5BH11</strain>
    </source>
</reference>
<proteinExistence type="predicted"/>
<accession>A0A4U6QCU7</accession>
<dbReference type="Pfam" id="PF05402">
    <property type="entry name" value="PqqD"/>
    <property type="match status" value="1"/>
</dbReference>
<dbReference type="AlphaFoldDB" id="A0A4U6QCU7"/>
<dbReference type="OrthoDB" id="3393137at2"/>
<keyword evidence="2" id="KW-1185">Reference proteome</keyword>
<evidence type="ECO:0000313" key="1">
    <source>
        <dbReference type="EMBL" id="TKV57838.1"/>
    </source>
</evidence>
<name>A0A4U6QCU7_9ACTN</name>
<evidence type="ECO:0000313" key="2">
    <source>
        <dbReference type="Proteomes" id="UP000306985"/>
    </source>
</evidence>
<comment type="caution">
    <text evidence="1">The sequence shown here is derived from an EMBL/GenBank/DDBJ whole genome shotgun (WGS) entry which is preliminary data.</text>
</comment>
<protein>
    <submittedName>
        <fullName evidence="1">PqqD family protein</fullName>
    </submittedName>
</protein>
<gene>
    <name evidence="1" type="ORF">FDO65_17045</name>
</gene>
<dbReference type="RefSeq" id="WP_137450922.1">
    <property type="nucleotide sequence ID" value="NZ_SZZH01000004.1"/>
</dbReference>
<dbReference type="InterPro" id="IPR041881">
    <property type="entry name" value="PqqD_sf"/>
</dbReference>
<dbReference type="Proteomes" id="UP000306985">
    <property type="component" value="Unassembled WGS sequence"/>
</dbReference>
<dbReference type="EMBL" id="SZZH01000004">
    <property type="protein sequence ID" value="TKV57838.1"/>
    <property type="molecule type" value="Genomic_DNA"/>
</dbReference>
<dbReference type="InterPro" id="IPR008792">
    <property type="entry name" value="PQQD"/>
</dbReference>
<organism evidence="1 2">
    <name type="scientific">Nakamurella flava</name>
    <dbReference type="NCBI Taxonomy" id="2576308"/>
    <lineage>
        <taxon>Bacteria</taxon>
        <taxon>Bacillati</taxon>
        <taxon>Actinomycetota</taxon>
        <taxon>Actinomycetes</taxon>
        <taxon>Nakamurellales</taxon>
        <taxon>Nakamurellaceae</taxon>
        <taxon>Nakamurella</taxon>
    </lineage>
</organism>
<sequence>MPESPSTVTGPRLRIDTARCTWRSLGEHVVVLDLAGSAYFELNHTAALLWPALVDGTDEAALVGSLGQAGPADAAADVRTFLDELRAAGLLVEERPGG</sequence>